<sequence length="519" mass="56483">MFLHDVKIGTKLFLAFGFFIVLMVVSATLSLLSLNRANNGMQTIITNDYPTTVKANELIDNFQEFISTQQLMLLDEQGKYTAQSQQHLKEISEHITVILGDLNNELHDRKSQQVLADIRGVRQQYLDSRYRILQAVQNNDRAGAIQEMMTNTLNLQKAYKDKVKELISVQNGQMQSAGAQVDGDFKNNRLWLIVITLFSVGAGSLIGWYIVRSITRPLGTAVAFAEAIAQGDLTRNIASHGKDETGHLLNALMEMKTRLLEIVQQVQTGSENISSAAAQIVAGNQDLAARTEEQASSVEQTAASMEQITATVKNTASHTGEATNLSADAATVVKNNGEMMKQVTSKMRLINETSNRMSDIIDLIDAIAFQTNILALNAAVEAARAGEHGRGFAVVAGEVRQLAQKSASSASEIRQLIESSTSQTQDGMNLVEKASGLINGMVGNVEEMDVILREIRQASHEQTEGISQINSAIGLIDATTQQNSALVEESVAAAASLNEQATQLKELVKVFRVNEYASA</sequence>
<dbReference type="Proteomes" id="UP001225042">
    <property type="component" value="Unassembled WGS sequence"/>
</dbReference>
<dbReference type="PANTHER" id="PTHR43531">
    <property type="entry name" value="PROTEIN ICFG"/>
    <property type="match status" value="1"/>
</dbReference>
<dbReference type="InterPro" id="IPR004090">
    <property type="entry name" value="Chemotax_Me-accpt_rcpt"/>
</dbReference>
<keyword evidence="7" id="KW-0472">Membrane</keyword>
<evidence type="ECO:0000256" key="4">
    <source>
        <dbReference type="ARBA" id="ARBA00023224"/>
    </source>
</evidence>
<evidence type="ECO:0000256" key="7">
    <source>
        <dbReference type="SAM" id="Phobius"/>
    </source>
</evidence>
<dbReference type="Pfam" id="PF00015">
    <property type="entry name" value="MCPsignal"/>
    <property type="match status" value="1"/>
</dbReference>
<dbReference type="PRINTS" id="PR00260">
    <property type="entry name" value="CHEMTRNSDUCR"/>
</dbReference>
<dbReference type="SMART" id="SM00304">
    <property type="entry name" value="HAMP"/>
    <property type="match status" value="1"/>
</dbReference>
<evidence type="ECO:0000313" key="11">
    <source>
        <dbReference type="Proteomes" id="UP001225042"/>
    </source>
</evidence>
<reference evidence="10 11" key="1">
    <citation type="submission" date="2023-08" db="EMBL/GenBank/DDBJ databases">
        <authorList>
            <person name="Dale J."/>
        </authorList>
    </citation>
    <scope>NUCLEOTIDE SEQUENCE [LARGE SCALE GENOMIC DNA]</scope>
    <source>
        <strain evidence="10 11">2023EL-00788</strain>
    </source>
</reference>
<name>A0AAW8HDL1_9ENTR</name>
<gene>
    <name evidence="10" type="ORF">RBJ67_23220</name>
</gene>
<evidence type="ECO:0000256" key="3">
    <source>
        <dbReference type="ARBA" id="ARBA00022500"/>
    </source>
</evidence>
<dbReference type="RefSeq" id="WP_257271943.1">
    <property type="nucleotide sequence ID" value="NZ_JANJQG010000001.1"/>
</dbReference>
<organism evidence="10 11">
    <name type="scientific">Enterobacter soli</name>
    <dbReference type="NCBI Taxonomy" id="885040"/>
    <lineage>
        <taxon>Bacteria</taxon>
        <taxon>Pseudomonadati</taxon>
        <taxon>Pseudomonadota</taxon>
        <taxon>Gammaproteobacteria</taxon>
        <taxon>Enterobacterales</taxon>
        <taxon>Enterobacteriaceae</taxon>
        <taxon>Enterobacter</taxon>
    </lineage>
</organism>
<evidence type="ECO:0000256" key="2">
    <source>
        <dbReference type="ARBA" id="ARBA00022481"/>
    </source>
</evidence>
<keyword evidence="11" id="KW-1185">Reference proteome</keyword>
<dbReference type="GO" id="GO:0004888">
    <property type="term" value="F:transmembrane signaling receptor activity"/>
    <property type="evidence" value="ECO:0007669"/>
    <property type="project" value="InterPro"/>
</dbReference>
<keyword evidence="7" id="KW-1133">Transmembrane helix</keyword>
<protein>
    <submittedName>
        <fullName evidence="10">Methyl-accepting chemotaxis protein</fullName>
    </submittedName>
</protein>
<evidence type="ECO:0000256" key="1">
    <source>
        <dbReference type="ARBA" id="ARBA00004429"/>
    </source>
</evidence>
<accession>A0AAW8HDL1</accession>
<dbReference type="GO" id="GO:0007165">
    <property type="term" value="P:signal transduction"/>
    <property type="evidence" value="ECO:0007669"/>
    <property type="project" value="UniProtKB-KW"/>
</dbReference>
<keyword evidence="4 6" id="KW-0807">Transducer</keyword>
<dbReference type="AlphaFoldDB" id="A0AAW8HDL1"/>
<dbReference type="Pfam" id="PF12729">
    <property type="entry name" value="4HB_MCP_1"/>
    <property type="match status" value="1"/>
</dbReference>
<dbReference type="FunFam" id="1.10.287.950:FF:000001">
    <property type="entry name" value="Methyl-accepting chemotaxis sensory transducer"/>
    <property type="match status" value="1"/>
</dbReference>
<dbReference type="EMBL" id="JAVDKS010000014">
    <property type="protein sequence ID" value="MDQ2259044.1"/>
    <property type="molecule type" value="Genomic_DNA"/>
</dbReference>
<dbReference type="Gene3D" id="6.10.340.10">
    <property type="match status" value="1"/>
</dbReference>
<dbReference type="PROSITE" id="PS50111">
    <property type="entry name" value="CHEMOTAXIS_TRANSDUC_2"/>
    <property type="match status" value="1"/>
</dbReference>
<dbReference type="GO" id="GO:0005886">
    <property type="term" value="C:plasma membrane"/>
    <property type="evidence" value="ECO:0007669"/>
    <property type="project" value="UniProtKB-SubCell"/>
</dbReference>
<evidence type="ECO:0000313" key="10">
    <source>
        <dbReference type="EMBL" id="MDQ2259044.1"/>
    </source>
</evidence>
<evidence type="ECO:0000259" key="8">
    <source>
        <dbReference type="PROSITE" id="PS50111"/>
    </source>
</evidence>
<dbReference type="Pfam" id="PF00672">
    <property type="entry name" value="HAMP"/>
    <property type="match status" value="1"/>
</dbReference>
<dbReference type="InterPro" id="IPR047347">
    <property type="entry name" value="YvaQ-like_sensor"/>
</dbReference>
<proteinExistence type="inferred from homology"/>
<dbReference type="InterPro" id="IPR003660">
    <property type="entry name" value="HAMP_dom"/>
</dbReference>
<feature type="domain" description="HAMP" evidence="9">
    <location>
        <begin position="212"/>
        <end position="264"/>
    </location>
</feature>
<comment type="similarity">
    <text evidence="5">Belongs to the methyl-accepting chemotaxis (MCP) protein family.</text>
</comment>
<keyword evidence="2" id="KW-0488">Methylation</keyword>
<evidence type="ECO:0000256" key="6">
    <source>
        <dbReference type="PROSITE-ProRule" id="PRU00284"/>
    </source>
</evidence>
<feature type="domain" description="Methyl-accepting transducer" evidence="8">
    <location>
        <begin position="269"/>
        <end position="498"/>
    </location>
</feature>
<feature type="transmembrane region" description="Helical" evidence="7">
    <location>
        <begin position="12"/>
        <end position="34"/>
    </location>
</feature>
<evidence type="ECO:0000256" key="5">
    <source>
        <dbReference type="ARBA" id="ARBA00029447"/>
    </source>
</evidence>
<feature type="transmembrane region" description="Helical" evidence="7">
    <location>
        <begin position="190"/>
        <end position="211"/>
    </location>
</feature>
<dbReference type="PANTHER" id="PTHR43531:SF5">
    <property type="entry name" value="METHYL-ACCEPTING CHEMOTAXIS PROTEIN III"/>
    <property type="match status" value="1"/>
</dbReference>
<comment type="subcellular location">
    <subcellularLocation>
        <location evidence="1">Cell inner membrane</location>
        <topology evidence="1">Multi-pass membrane protein</topology>
    </subcellularLocation>
</comment>
<dbReference type="CDD" id="cd11386">
    <property type="entry name" value="MCP_signal"/>
    <property type="match status" value="1"/>
</dbReference>
<dbReference type="InterPro" id="IPR051310">
    <property type="entry name" value="MCP_chemotaxis"/>
</dbReference>
<dbReference type="InterPro" id="IPR004089">
    <property type="entry name" value="MCPsignal_dom"/>
</dbReference>
<dbReference type="Gene3D" id="1.10.287.950">
    <property type="entry name" value="Methyl-accepting chemotaxis protein"/>
    <property type="match status" value="1"/>
</dbReference>
<keyword evidence="3" id="KW-0145">Chemotaxis</keyword>
<dbReference type="GO" id="GO:0006935">
    <property type="term" value="P:chemotaxis"/>
    <property type="evidence" value="ECO:0007669"/>
    <property type="project" value="UniProtKB-KW"/>
</dbReference>
<dbReference type="PROSITE" id="PS50885">
    <property type="entry name" value="HAMP"/>
    <property type="match status" value="1"/>
</dbReference>
<keyword evidence="7" id="KW-0812">Transmembrane</keyword>
<dbReference type="SUPFAM" id="SSF58104">
    <property type="entry name" value="Methyl-accepting chemotaxis protein (MCP) signaling domain"/>
    <property type="match status" value="1"/>
</dbReference>
<dbReference type="InterPro" id="IPR024478">
    <property type="entry name" value="HlyB_4HB_MCP"/>
</dbReference>
<dbReference type="CDD" id="cd19411">
    <property type="entry name" value="MCP2201-like_sensor"/>
    <property type="match status" value="1"/>
</dbReference>
<dbReference type="SMART" id="SM00283">
    <property type="entry name" value="MA"/>
    <property type="match status" value="1"/>
</dbReference>
<dbReference type="CDD" id="cd06225">
    <property type="entry name" value="HAMP"/>
    <property type="match status" value="1"/>
</dbReference>
<evidence type="ECO:0000259" key="9">
    <source>
        <dbReference type="PROSITE" id="PS50885"/>
    </source>
</evidence>
<comment type="caution">
    <text evidence="10">The sequence shown here is derived from an EMBL/GenBank/DDBJ whole genome shotgun (WGS) entry which is preliminary data.</text>
</comment>